<accession>A0A7R9PC99</accession>
<organism evidence="1">
    <name type="scientific">Timema californicum</name>
    <name type="common">California timema</name>
    <name type="synonym">Walking stick</name>
    <dbReference type="NCBI Taxonomy" id="61474"/>
    <lineage>
        <taxon>Eukaryota</taxon>
        <taxon>Metazoa</taxon>
        <taxon>Ecdysozoa</taxon>
        <taxon>Arthropoda</taxon>
        <taxon>Hexapoda</taxon>
        <taxon>Insecta</taxon>
        <taxon>Pterygota</taxon>
        <taxon>Neoptera</taxon>
        <taxon>Polyneoptera</taxon>
        <taxon>Phasmatodea</taxon>
        <taxon>Timematodea</taxon>
        <taxon>Timematoidea</taxon>
        <taxon>Timematidae</taxon>
        <taxon>Timema</taxon>
    </lineage>
</organism>
<protein>
    <submittedName>
        <fullName evidence="1">(California timema) hypothetical protein</fullName>
    </submittedName>
</protein>
<name>A0A7R9PC99_TIMCA</name>
<evidence type="ECO:0000313" key="1">
    <source>
        <dbReference type="EMBL" id="CAD7577928.1"/>
    </source>
</evidence>
<reference evidence="1" key="1">
    <citation type="submission" date="2020-11" db="EMBL/GenBank/DDBJ databases">
        <authorList>
            <person name="Tran Van P."/>
        </authorList>
    </citation>
    <scope>NUCLEOTIDE SEQUENCE</scope>
</reference>
<gene>
    <name evidence="1" type="ORF">TCMB3V08_LOCUS10469</name>
</gene>
<proteinExistence type="predicted"/>
<dbReference type="EMBL" id="OE186457">
    <property type="protein sequence ID" value="CAD7577928.1"/>
    <property type="molecule type" value="Genomic_DNA"/>
</dbReference>
<sequence>MDIWYLPTQSVLPTPAVDAHVKWISSVFRVSSMRINTSLFEGTEFALYSAESACVVLVRIVFIHVGDKGFGFTSRDVVPRKGFGFTSRDVVPRKGLSFTSRDVVPRKGFGFTSRDVVPRKGFGFTSRDVVRRKGFGFTSRDVVPRKGFGFTSRDVVPRKGRCCKQFDFFNVVPQAISRPRHVPSTPIRDTDTQTASREQVIWLQRVMKRRHLSFYFLGDPNTSLSEYSKETFQEIPVSSDMKSVWVGGIDNRGHISLPSPHINSVRLESALAVGCGNTGCQAQLPHFDKGETVYLFRQTRARNEFFSFQPILLDFNLTISQWLKIIDGNAMEIKRGGTLE</sequence>
<dbReference type="AlphaFoldDB" id="A0A7R9PC99"/>